<reference evidence="3" key="2">
    <citation type="submission" date="2021-04" db="EMBL/GenBank/DDBJ databases">
        <authorList>
            <person name="Gilroy R."/>
        </authorList>
    </citation>
    <scope>NUCLEOTIDE SEQUENCE</scope>
    <source>
        <strain evidence="3">ChiGjej1B1-98</strain>
    </source>
</reference>
<dbReference type="CDD" id="cd20736">
    <property type="entry name" value="PoNe_Nuclease"/>
    <property type="match status" value="1"/>
</dbReference>
<comment type="similarity">
    <text evidence="1 2">Belongs to the UPF0102 family.</text>
</comment>
<dbReference type="HAMAP" id="MF_00048">
    <property type="entry name" value="UPF0102"/>
    <property type="match status" value="1"/>
</dbReference>
<dbReference type="InterPro" id="IPR011856">
    <property type="entry name" value="tRNA_endonuc-like_dom_sf"/>
</dbReference>
<dbReference type="EMBL" id="DXDC01000107">
    <property type="protein sequence ID" value="HIY65343.1"/>
    <property type="molecule type" value="Genomic_DNA"/>
</dbReference>
<proteinExistence type="inferred from homology"/>
<accession>A0A9D2C916</accession>
<evidence type="ECO:0000256" key="2">
    <source>
        <dbReference type="HAMAP-Rule" id="MF_00048"/>
    </source>
</evidence>
<dbReference type="NCBIfam" id="NF009150">
    <property type="entry name" value="PRK12497.1-3"/>
    <property type="match status" value="1"/>
</dbReference>
<sequence>MRTGSRRLHAGGVDARTTLGRHGEELAANHLRSQGFTVIEQNWRCSAGELDIIARSGRRFVFVEVKTRRSTRFGHPLEAITREKALRLRALARAWMRERDASGPIRIDAVGILLNGSTVDRLDHVEGIA</sequence>
<reference evidence="3" key="1">
    <citation type="journal article" date="2021" name="PeerJ">
        <title>Extensive microbial diversity within the chicken gut microbiome revealed by metagenomics and culture.</title>
        <authorList>
            <person name="Gilroy R."/>
            <person name="Ravi A."/>
            <person name="Getino M."/>
            <person name="Pursley I."/>
            <person name="Horton D.L."/>
            <person name="Alikhan N.F."/>
            <person name="Baker D."/>
            <person name="Gharbi K."/>
            <person name="Hall N."/>
            <person name="Watson M."/>
            <person name="Adriaenssens E.M."/>
            <person name="Foster-Nyarko E."/>
            <person name="Jarju S."/>
            <person name="Secka A."/>
            <person name="Antonio M."/>
            <person name="Oren A."/>
            <person name="Chaudhuri R.R."/>
            <person name="La Ragione R."/>
            <person name="Hildebrand F."/>
            <person name="Pallen M.J."/>
        </authorList>
    </citation>
    <scope>NUCLEOTIDE SEQUENCE</scope>
    <source>
        <strain evidence="3">ChiGjej1B1-98</strain>
    </source>
</reference>
<dbReference type="PANTHER" id="PTHR34039">
    <property type="entry name" value="UPF0102 PROTEIN YRAN"/>
    <property type="match status" value="1"/>
</dbReference>
<dbReference type="SUPFAM" id="SSF52980">
    <property type="entry name" value="Restriction endonuclease-like"/>
    <property type="match status" value="1"/>
</dbReference>
<gene>
    <name evidence="3" type="ORF">H9830_03600</name>
</gene>
<evidence type="ECO:0000256" key="1">
    <source>
        <dbReference type="ARBA" id="ARBA00006738"/>
    </source>
</evidence>
<evidence type="ECO:0000313" key="4">
    <source>
        <dbReference type="Proteomes" id="UP000824005"/>
    </source>
</evidence>
<dbReference type="InterPro" id="IPR003509">
    <property type="entry name" value="UPF0102_YraN-like"/>
</dbReference>
<evidence type="ECO:0000313" key="3">
    <source>
        <dbReference type="EMBL" id="HIY65343.1"/>
    </source>
</evidence>
<comment type="caution">
    <text evidence="3">The sequence shown here is derived from an EMBL/GenBank/DDBJ whole genome shotgun (WGS) entry which is preliminary data.</text>
</comment>
<name>A0A9D2C916_9MICO</name>
<dbReference type="PANTHER" id="PTHR34039:SF1">
    <property type="entry name" value="UPF0102 PROTEIN YRAN"/>
    <property type="match status" value="1"/>
</dbReference>
<dbReference type="Pfam" id="PF02021">
    <property type="entry name" value="UPF0102"/>
    <property type="match status" value="1"/>
</dbReference>
<dbReference type="GO" id="GO:0003676">
    <property type="term" value="F:nucleic acid binding"/>
    <property type="evidence" value="ECO:0007669"/>
    <property type="project" value="InterPro"/>
</dbReference>
<dbReference type="Gene3D" id="3.40.1350.10">
    <property type="match status" value="1"/>
</dbReference>
<dbReference type="Proteomes" id="UP000824005">
    <property type="component" value="Unassembled WGS sequence"/>
</dbReference>
<organism evidence="3 4">
    <name type="scientific">Candidatus Agrococcus pullicola</name>
    <dbReference type="NCBI Taxonomy" id="2838429"/>
    <lineage>
        <taxon>Bacteria</taxon>
        <taxon>Bacillati</taxon>
        <taxon>Actinomycetota</taxon>
        <taxon>Actinomycetes</taxon>
        <taxon>Micrococcales</taxon>
        <taxon>Microbacteriaceae</taxon>
        <taxon>Agrococcus</taxon>
    </lineage>
</organism>
<dbReference type="NCBIfam" id="NF009154">
    <property type="entry name" value="PRK12497.3-3"/>
    <property type="match status" value="1"/>
</dbReference>
<dbReference type="InterPro" id="IPR011335">
    <property type="entry name" value="Restrct_endonuc-II-like"/>
</dbReference>
<protein>
    <recommendedName>
        <fullName evidence="2">UPF0102 protein H9830_03600</fullName>
    </recommendedName>
</protein>
<dbReference type="AlphaFoldDB" id="A0A9D2C916"/>